<evidence type="ECO:0008006" key="4">
    <source>
        <dbReference type="Google" id="ProtNLM"/>
    </source>
</evidence>
<dbReference type="Gramene" id="CMI046CT">
    <property type="protein sequence ID" value="CMI046CT"/>
    <property type="gene ID" value="CMI046C"/>
</dbReference>
<dbReference type="HOGENOM" id="CLU_922444_0_0_1"/>
<dbReference type="GeneID" id="16993870"/>
<name>M1V529_CYAM1</name>
<feature type="chain" id="PRO_5004018238" description="Zonadhesin" evidence="1">
    <location>
        <begin position="31"/>
        <end position="289"/>
    </location>
</feature>
<dbReference type="EMBL" id="AP006491">
    <property type="protein sequence ID" value="BAM79950.1"/>
    <property type="molecule type" value="Genomic_DNA"/>
</dbReference>
<evidence type="ECO:0000256" key="1">
    <source>
        <dbReference type="SAM" id="SignalP"/>
    </source>
</evidence>
<protein>
    <recommendedName>
        <fullName evidence="4">Zonadhesin</fullName>
    </recommendedName>
</protein>
<accession>M1V529</accession>
<dbReference type="Proteomes" id="UP000007014">
    <property type="component" value="Chromosome 9"/>
</dbReference>
<feature type="signal peptide" evidence="1">
    <location>
        <begin position="1"/>
        <end position="30"/>
    </location>
</feature>
<gene>
    <name evidence="2" type="ORF">CYME_CMI046C</name>
</gene>
<dbReference type="AlphaFoldDB" id="M1V529"/>
<keyword evidence="3" id="KW-1185">Reference proteome</keyword>
<reference evidence="2 3" key="1">
    <citation type="journal article" date="2004" name="Nature">
        <title>Genome sequence of the ultrasmall unicellular red alga Cyanidioschyzon merolae 10D.</title>
        <authorList>
            <person name="Matsuzaki M."/>
            <person name="Misumi O."/>
            <person name="Shin-i T."/>
            <person name="Maruyama S."/>
            <person name="Takahara M."/>
            <person name="Miyagishima S."/>
            <person name="Mori T."/>
            <person name="Nishida K."/>
            <person name="Yagisawa F."/>
            <person name="Nishida K."/>
            <person name="Yoshida Y."/>
            <person name="Nishimura Y."/>
            <person name="Nakao S."/>
            <person name="Kobayashi T."/>
            <person name="Momoyama Y."/>
            <person name="Higashiyama T."/>
            <person name="Minoda A."/>
            <person name="Sano M."/>
            <person name="Nomoto H."/>
            <person name="Oishi K."/>
            <person name="Hayashi H."/>
            <person name="Ohta F."/>
            <person name="Nishizaka S."/>
            <person name="Haga S."/>
            <person name="Miura S."/>
            <person name="Morishita T."/>
            <person name="Kabeya Y."/>
            <person name="Terasawa K."/>
            <person name="Suzuki Y."/>
            <person name="Ishii Y."/>
            <person name="Asakawa S."/>
            <person name="Takano H."/>
            <person name="Ohta N."/>
            <person name="Kuroiwa H."/>
            <person name="Tanaka K."/>
            <person name="Shimizu N."/>
            <person name="Sugano S."/>
            <person name="Sato N."/>
            <person name="Nozaki H."/>
            <person name="Ogasawara N."/>
            <person name="Kohara Y."/>
            <person name="Kuroiwa T."/>
        </authorList>
    </citation>
    <scope>NUCLEOTIDE SEQUENCE [LARGE SCALE GENOMIC DNA]</scope>
    <source>
        <strain evidence="2 3">10D</strain>
    </source>
</reference>
<dbReference type="KEGG" id="cme:CYME_CMI046C"/>
<dbReference type="RefSeq" id="XP_005536236.1">
    <property type="nucleotide sequence ID" value="XM_005536179.1"/>
</dbReference>
<dbReference type="STRING" id="280699.M1V529"/>
<sequence length="289" mass="32323">MMQYKLQVRNFIFVVLSLALLVGLASSVAAETLDTEGRWYQQQVTVTPQVQCTPVTYTATCVPKQACVQYTTQQVCEKKQTVCQQVQQVQQVQKTVVPVKKTVMPMKKQPLYRWYQYEQVQATATPTPICTQVCQYANVQVCAAYEQYEVCKVCTQQYEEVQKCQQQYQQQYQQMYRWYQQVQVTQCPVECQAGQVQCQYVKQVISTPKVPLTKLPPPPPPSVTPVPTVIPTVIPTTVIPTVIPTTVIPTVIPTTVIPTIVPTTVIPTVVSTTITTAPTTSVLPSASPL</sequence>
<organism evidence="2 3">
    <name type="scientific">Cyanidioschyzon merolae (strain NIES-3377 / 10D)</name>
    <name type="common">Unicellular red alga</name>
    <dbReference type="NCBI Taxonomy" id="280699"/>
    <lineage>
        <taxon>Eukaryota</taxon>
        <taxon>Rhodophyta</taxon>
        <taxon>Bangiophyceae</taxon>
        <taxon>Cyanidiales</taxon>
        <taxon>Cyanidiaceae</taxon>
        <taxon>Cyanidioschyzon</taxon>
    </lineage>
</organism>
<dbReference type="OrthoDB" id="10608844at2759"/>
<evidence type="ECO:0000313" key="3">
    <source>
        <dbReference type="Proteomes" id="UP000007014"/>
    </source>
</evidence>
<reference evidence="2 3" key="2">
    <citation type="journal article" date="2007" name="BMC Biol.">
        <title>A 100%-complete sequence reveals unusually simple genomic features in the hot-spring red alga Cyanidioschyzon merolae.</title>
        <authorList>
            <person name="Nozaki H."/>
            <person name="Takano H."/>
            <person name="Misumi O."/>
            <person name="Terasawa K."/>
            <person name="Matsuzaki M."/>
            <person name="Maruyama S."/>
            <person name="Nishida K."/>
            <person name="Yagisawa F."/>
            <person name="Yoshida Y."/>
            <person name="Fujiwara T."/>
            <person name="Takio S."/>
            <person name="Tamura K."/>
            <person name="Chung S.J."/>
            <person name="Nakamura S."/>
            <person name="Kuroiwa H."/>
            <person name="Tanaka K."/>
            <person name="Sato N."/>
            <person name="Kuroiwa T."/>
        </authorList>
    </citation>
    <scope>NUCLEOTIDE SEQUENCE [LARGE SCALE GENOMIC DNA]</scope>
    <source>
        <strain evidence="2 3">10D</strain>
    </source>
</reference>
<proteinExistence type="predicted"/>
<evidence type="ECO:0000313" key="2">
    <source>
        <dbReference type="EMBL" id="BAM79950.1"/>
    </source>
</evidence>
<keyword evidence="1" id="KW-0732">Signal</keyword>